<reference evidence="3" key="1">
    <citation type="submission" date="2020-02" db="EMBL/GenBank/DDBJ databases">
        <authorList>
            <person name="Meier V. D."/>
        </authorList>
    </citation>
    <scope>NUCLEOTIDE SEQUENCE</scope>
    <source>
        <strain evidence="3">AVDCRST_MAG64</strain>
    </source>
</reference>
<dbReference type="EMBL" id="CADCUQ010000800">
    <property type="protein sequence ID" value="CAA9430888.1"/>
    <property type="molecule type" value="Genomic_DNA"/>
</dbReference>
<dbReference type="AlphaFoldDB" id="A0A6J4Q0D0"/>
<dbReference type="InterPro" id="IPR023210">
    <property type="entry name" value="NADP_OxRdtase_dom"/>
</dbReference>
<dbReference type="InterPro" id="IPR036812">
    <property type="entry name" value="NAD(P)_OxRdtase_dom_sf"/>
</dbReference>
<dbReference type="Pfam" id="PF00248">
    <property type="entry name" value="Aldo_ket_red"/>
    <property type="match status" value="1"/>
</dbReference>
<proteinExistence type="predicted"/>
<dbReference type="InterPro" id="IPR050523">
    <property type="entry name" value="AKR_Detox_Biosynth"/>
</dbReference>
<accession>A0A6J4Q0D0</accession>
<feature type="non-terminal residue" evidence="3">
    <location>
        <position position="1"/>
    </location>
</feature>
<evidence type="ECO:0000313" key="3">
    <source>
        <dbReference type="EMBL" id="CAA9430888.1"/>
    </source>
</evidence>
<dbReference type="GO" id="GO:0005829">
    <property type="term" value="C:cytosol"/>
    <property type="evidence" value="ECO:0007669"/>
    <property type="project" value="TreeGrafter"/>
</dbReference>
<evidence type="ECO:0000259" key="2">
    <source>
        <dbReference type="Pfam" id="PF00248"/>
    </source>
</evidence>
<evidence type="ECO:0000256" key="1">
    <source>
        <dbReference type="ARBA" id="ARBA00023002"/>
    </source>
</evidence>
<gene>
    <name evidence="3" type="ORF">AVDCRST_MAG64-3469</name>
</gene>
<dbReference type="Gene3D" id="3.20.20.100">
    <property type="entry name" value="NADP-dependent oxidoreductase domain"/>
    <property type="match status" value="1"/>
</dbReference>
<dbReference type="GO" id="GO:0016491">
    <property type="term" value="F:oxidoreductase activity"/>
    <property type="evidence" value="ECO:0007669"/>
    <property type="project" value="UniProtKB-KW"/>
</dbReference>
<name>A0A6J4Q0D0_9BACT</name>
<dbReference type="SUPFAM" id="SSF51430">
    <property type="entry name" value="NAD(P)-linked oxidoreductase"/>
    <property type="match status" value="1"/>
</dbReference>
<sequence length="182" mass="19938">LAELRGWTRYVGLQIEYSLLERTVERELIPMAKDQQMTVLAWSPLRNGILTGKYLPENADAAGGKDGRMHSEMMKGFAKVDDAALPTVRAVVTLAREMGVSPAQVALAWLRYRPVPVIPIIGARKLTQLRDNIGSLGVVLSPQQLARLDEASAVPLGFPHDFLALEPIRSMVSGGLLDRIKA</sequence>
<protein>
    <submittedName>
        <fullName evidence="3">Oxidoreductase</fullName>
    </submittedName>
</protein>
<keyword evidence="1" id="KW-0560">Oxidoreductase</keyword>
<dbReference type="PANTHER" id="PTHR43364">
    <property type="entry name" value="NADH-SPECIFIC METHYLGLYOXAL REDUCTASE-RELATED"/>
    <property type="match status" value="1"/>
</dbReference>
<dbReference type="PANTHER" id="PTHR43364:SF4">
    <property type="entry name" value="NAD(P)-LINKED OXIDOREDUCTASE SUPERFAMILY PROTEIN"/>
    <property type="match status" value="1"/>
</dbReference>
<feature type="domain" description="NADP-dependent oxidoreductase" evidence="2">
    <location>
        <begin position="5"/>
        <end position="152"/>
    </location>
</feature>
<organism evidence="3">
    <name type="scientific">uncultured Phycisphaerae bacterium</name>
    <dbReference type="NCBI Taxonomy" id="904963"/>
    <lineage>
        <taxon>Bacteria</taxon>
        <taxon>Pseudomonadati</taxon>
        <taxon>Planctomycetota</taxon>
        <taxon>Phycisphaerae</taxon>
        <taxon>environmental samples</taxon>
    </lineage>
</organism>